<comment type="caution">
    <text evidence="3">The sequence shown here is derived from an EMBL/GenBank/DDBJ whole genome shotgun (WGS) entry which is preliminary data.</text>
</comment>
<gene>
    <name evidence="3" type="ORF">AAHA92_21718</name>
</gene>
<dbReference type="FunFam" id="1.25.40.10:FF:000090">
    <property type="entry name" value="Pentatricopeptide repeat-containing protein, chloroplastic"/>
    <property type="match status" value="1"/>
</dbReference>
<name>A0ABD1GPS4_SALDI</name>
<keyword evidence="1" id="KW-0677">Repeat</keyword>
<dbReference type="Proteomes" id="UP001567538">
    <property type="component" value="Unassembled WGS sequence"/>
</dbReference>
<reference evidence="3 4" key="1">
    <citation type="submission" date="2024-06" db="EMBL/GenBank/DDBJ databases">
        <title>A chromosome level genome sequence of Diviner's sage (Salvia divinorum).</title>
        <authorList>
            <person name="Ford S.A."/>
            <person name="Ro D.-K."/>
            <person name="Ness R.W."/>
            <person name="Phillips M.A."/>
        </authorList>
    </citation>
    <scope>NUCLEOTIDE SEQUENCE [LARGE SCALE GENOMIC DNA]</scope>
    <source>
        <strain evidence="3">SAF-2024a</strain>
        <tissue evidence="3">Leaf</tissue>
    </source>
</reference>
<dbReference type="GO" id="GO:0016070">
    <property type="term" value="P:RNA metabolic process"/>
    <property type="evidence" value="ECO:0007669"/>
    <property type="project" value="UniProtKB-ARBA"/>
</dbReference>
<feature type="repeat" description="PPR" evidence="2">
    <location>
        <begin position="487"/>
        <end position="521"/>
    </location>
</feature>
<dbReference type="InterPro" id="IPR002885">
    <property type="entry name" value="PPR_rpt"/>
</dbReference>
<evidence type="ECO:0000256" key="2">
    <source>
        <dbReference type="PROSITE-ProRule" id="PRU00708"/>
    </source>
</evidence>
<dbReference type="Gene3D" id="1.25.40.10">
    <property type="entry name" value="Tetratricopeptide repeat domain"/>
    <property type="match status" value="4"/>
</dbReference>
<dbReference type="Pfam" id="PF12854">
    <property type="entry name" value="PPR_1"/>
    <property type="match status" value="1"/>
</dbReference>
<feature type="repeat" description="PPR" evidence="2">
    <location>
        <begin position="288"/>
        <end position="322"/>
    </location>
</feature>
<sequence>MRRLLALRWGGGFLRSLKKSLLNKRDLQQAKRLHAALIVTGCFHHTNSHFLGPFLVQFYAVSGSLREALLLFHSLRRLDNVNLACNAILRAHLDAALFSQAIHFFNYIVSTLDFVPDNYTCPLVFNACSSLSSLDDARNVHQLISAASGFQPNAYTKCALIDMFAKCGSLEDARKVFDEMPQQDRDLACWTAMICGTIRLGHTGQALSLFTDMMKVGCLRPDMPLVAAVLPACGRLQAAQTGMALQGFALKSGFHDDLFVANANIDMYCKLGETEQAYTMFCRMACKDDVSWRTLIAGYSCNAEYHSCLEVYAQMMSLGIFPSAVVVASVLPAIGKLRLAEEGRRMHGLILKRGFDSDVVVGSALMEMYSLCGLMGEMQLLLSMWSDWDVMIWNSAISSVEDHGLGLSIFRKMWESKFKPNSITLMSILPMCTKMGAHKQGREIHCHAIRNGLDMAVPVCNSVIDMYCKCGFLGVGRNLFDRMAERDIVSYNTIISSYGFHGHAKQALLLFDEMKSLAVRPSGATFVGLLSACSHAGLVDEGRTLYRSMVVDYGIRPNVEHYACMVDLLGRAGRIGDACKFIRAMPEEPNASVLGCLLAACRLHNVDLLDEDILQDKLDDSGYHILISNMYASRKRWRDASRARALIKEKGLRKKPGKSWTQIGHRTHVFDAGDATHSEFGIIQETLKVMFSEMRKGCHFDNLLQAAAAQF</sequence>
<dbReference type="FunFam" id="1.25.40.10:FF:000344">
    <property type="entry name" value="Pentatricopeptide repeat-containing protein"/>
    <property type="match status" value="1"/>
</dbReference>
<dbReference type="PROSITE" id="PS51375">
    <property type="entry name" value="PPR"/>
    <property type="match status" value="3"/>
</dbReference>
<evidence type="ECO:0000313" key="3">
    <source>
        <dbReference type="EMBL" id="KAL1544931.1"/>
    </source>
</evidence>
<dbReference type="InterPro" id="IPR011990">
    <property type="entry name" value="TPR-like_helical_dom_sf"/>
</dbReference>
<evidence type="ECO:0000313" key="4">
    <source>
        <dbReference type="Proteomes" id="UP001567538"/>
    </source>
</evidence>
<dbReference type="PANTHER" id="PTHR47926:SF394">
    <property type="entry name" value="REPEAT-LIKE SUPERFAMILY PROTEIN, PUTATIVE-RELATED"/>
    <property type="match status" value="1"/>
</dbReference>
<dbReference type="AlphaFoldDB" id="A0ABD1GPS4"/>
<dbReference type="InterPro" id="IPR046960">
    <property type="entry name" value="PPR_At4g14850-like_plant"/>
</dbReference>
<dbReference type="NCBIfam" id="TIGR00756">
    <property type="entry name" value="PPR"/>
    <property type="match status" value="6"/>
</dbReference>
<proteinExistence type="predicted"/>
<evidence type="ECO:0000256" key="1">
    <source>
        <dbReference type="ARBA" id="ARBA00022737"/>
    </source>
</evidence>
<protein>
    <submittedName>
        <fullName evidence="3">Pentatricopeptide repeat-containing protein, mitochondrial</fullName>
    </submittedName>
</protein>
<dbReference type="InterPro" id="IPR046848">
    <property type="entry name" value="E_motif"/>
</dbReference>
<dbReference type="PANTHER" id="PTHR47926">
    <property type="entry name" value="PENTATRICOPEPTIDE REPEAT-CONTAINING PROTEIN"/>
    <property type="match status" value="1"/>
</dbReference>
<organism evidence="3 4">
    <name type="scientific">Salvia divinorum</name>
    <name type="common">Maria pastora</name>
    <name type="synonym">Diviner's sage</name>
    <dbReference type="NCBI Taxonomy" id="28513"/>
    <lineage>
        <taxon>Eukaryota</taxon>
        <taxon>Viridiplantae</taxon>
        <taxon>Streptophyta</taxon>
        <taxon>Embryophyta</taxon>
        <taxon>Tracheophyta</taxon>
        <taxon>Spermatophyta</taxon>
        <taxon>Magnoliopsida</taxon>
        <taxon>eudicotyledons</taxon>
        <taxon>Gunneridae</taxon>
        <taxon>Pentapetalae</taxon>
        <taxon>asterids</taxon>
        <taxon>lamiids</taxon>
        <taxon>Lamiales</taxon>
        <taxon>Lamiaceae</taxon>
        <taxon>Nepetoideae</taxon>
        <taxon>Mentheae</taxon>
        <taxon>Salviinae</taxon>
        <taxon>Salvia</taxon>
        <taxon>Salvia subgen. Calosphace</taxon>
    </lineage>
</organism>
<keyword evidence="4" id="KW-1185">Reference proteome</keyword>
<dbReference type="EMBL" id="JBEAFC010000008">
    <property type="protein sequence ID" value="KAL1544931.1"/>
    <property type="molecule type" value="Genomic_DNA"/>
</dbReference>
<accession>A0ABD1GPS4</accession>
<feature type="repeat" description="PPR" evidence="2">
    <location>
        <begin position="153"/>
        <end position="187"/>
    </location>
</feature>
<dbReference type="Pfam" id="PF01535">
    <property type="entry name" value="PPR"/>
    <property type="match status" value="3"/>
</dbReference>
<dbReference type="Pfam" id="PF20431">
    <property type="entry name" value="E_motif"/>
    <property type="match status" value="1"/>
</dbReference>
<dbReference type="Pfam" id="PF13041">
    <property type="entry name" value="PPR_2"/>
    <property type="match status" value="1"/>
</dbReference>